<gene>
    <name evidence="1" type="ORF">COX53_00200</name>
</gene>
<evidence type="ECO:0000313" key="1">
    <source>
        <dbReference type="EMBL" id="PIP04848.1"/>
    </source>
</evidence>
<dbReference type="SUPFAM" id="SSF158446">
    <property type="entry name" value="IVS-encoded protein-like"/>
    <property type="match status" value="1"/>
</dbReference>
<dbReference type="EMBL" id="PCQY01000004">
    <property type="protein sequence ID" value="PIP04848.1"/>
    <property type="molecule type" value="Genomic_DNA"/>
</dbReference>
<proteinExistence type="predicted"/>
<dbReference type="Proteomes" id="UP000231388">
    <property type="component" value="Unassembled WGS sequence"/>
</dbReference>
<dbReference type="Gene3D" id="1.20.1440.60">
    <property type="entry name" value="23S rRNA-intervening sequence"/>
    <property type="match status" value="1"/>
</dbReference>
<comment type="caution">
    <text evidence="1">The sequence shown here is derived from an EMBL/GenBank/DDBJ whole genome shotgun (WGS) entry which is preliminary data.</text>
</comment>
<dbReference type="InterPro" id="IPR012657">
    <property type="entry name" value="23S_rRNA-intervening_sequence"/>
</dbReference>
<accession>A0A2G9XCX5</accession>
<name>A0A2G9XCX5_UNCKA</name>
<evidence type="ECO:0000313" key="2">
    <source>
        <dbReference type="Proteomes" id="UP000231388"/>
    </source>
</evidence>
<reference evidence="1 2" key="1">
    <citation type="submission" date="2017-09" db="EMBL/GenBank/DDBJ databases">
        <title>Depth-based differentiation of microbial function through sediment-hosted aquifers and enrichment of novel symbionts in the deep terrestrial subsurface.</title>
        <authorList>
            <person name="Probst A.J."/>
            <person name="Ladd B."/>
            <person name="Jarett J.K."/>
            <person name="Geller-Mcgrath D.E."/>
            <person name="Sieber C.M."/>
            <person name="Emerson J.B."/>
            <person name="Anantharaman K."/>
            <person name="Thomas B.C."/>
            <person name="Malmstrom R."/>
            <person name="Stieglmeier M."/>
            <person name="Klingl A."/>
            <person name="Woyke T."/>
            <person name="Ryan C.M."/>
            <person name="Banfield J.F."/>
        </authorList>
    </citation>
    <scope>NUCLEOTIDE SEQUENCE [LARGE SCALE GENOMIC DNA]</scope>
    <source>
        <strain evidence="1">CG23_combo_of_CG06-09_8_20_14_all_40_14</strain>
    </source>
</reference>
<dbReference type="InterPro" id="IPR026354">
    <property type="entry name" value="4helix_suffix_dom"/>
</dbReference>
<dbReference type="InterPro" id="IPR036583">
    <property type="entry name" value="23S_rRNA_IVS_sf"/>
</dbReference>
<protein>
    <submittedName>
        <fullName evidence="1">Four helix bundle protein</fullName>
    </submittedName>
</protein>
<dbReference type="NCBIfam" id="TIGR04258">
    <property type="entry name" value="4helix_suffix"/>
    <property type="match status" value="1"/>
</dbReference>
<organism evidence="1 2">
    <name type="scientific">candidate division WWE3 bacterium CG23_combo_of_CG06-09_8_20_14_all_40_14</name>
    <dbReference type="NCBI Taxonomy" id="1975095"/>
    <lineage>
        <taxon>Bacteria</taxon>
        <taxon>Katanobacteria</taxon>
    </lineage>
</organism>
<dbReference type="NCBIfam" id="TIGR02436">
    <property type="entry name" value="four helix bundle protein"/>
    <property type="match status" value="1"/>
</dbReference>
<sequence>MGYKYLLAYKITVPIYDLTMQFCAKHISYKSRTLDQMQQAARSGKQNIAEGYCEKSLATYIKLAGVARASQEELLEDYKDYARVNKLTIWPKERSKREIREVGEIWEILRENKILPDNPNFPNLPNNPEIAINLMITLINQATYLLDKLTSALEEKHKIEGGFSENLLKKRLDLKRRRTL</sequence>
<dbReference type="AlphaFoldDB" id="A0A2G9XCX5"/>